<gene>
    <name evidence="1" type="ORF">TRFO_40156</name>
</gene>
<keyword evidence="2" id="KW-1185">Reference proteome</keyword>
<dbReference type="AlphaFoldDB" id="A0A1J4J7E0"/>
<comment type="caution">
    <text evidence="1">The sequence shown here is derived from an EMBL/GenBank/DDBJ whole genome shotgun (WGS) entry which is preliminary data.</text>
</comment>
<dbReference type="GeneID" id="94847738"/>
<accession>A0A1J4J7E0</accession>
<name>A0A1J4J7E0_9EUKA</name>
<evidence type="ECO:0000313" key="2">
    <source>
        <dbReference type="Proteomes" id="UP000179807"/>
    </source>
</evidence>
<sequence length="185" mass="21142">MEDNSDPYNFYTSIYRHDVSRWGGRTHRKPENISREMDVSQIAATSSSVKRCMNSMTKTCRPVCTPTSLYRDSYVPHMPVTRGLFPIYSNRTPEAPAPPGAPDPSLLRPTTEYGSRYRPPNPKPFISQELTERCSTATVTTRSFNRQTHEVSPIWNTTYRASYCEKPYDPTYSSAITFHSATNLR</sequence>
<evidence type="ECO:0000313" key="1">
    <source>
        <dbReference type="EMBL" id="OHS93571.1"/>
    </source>
</evidence>
<dbReference type="RefSeq" id="XP_068346708.1">
    <property type="nucleotide sequence ID" value="XM_068513034.1"/>
</dbReference>
<protein>
    <submittedName>
        <fullName evidence="1">Uncharacterized protein</fullName>
    </submittedName>
</protein>
<proteinExistence type="predicted"/>
<dbReference type="VEuPathDB" id="TrichDB:TRFO_40156"/>
<dbReference type="EMBL" id="MLAK01001389">
    <property type="protein sequence ID" value="OHS93571.1"/>
    <property type="molecule type" value="Genomic_DNA"/>
</dbReference>
<reference evidence="1" key="1">
    <citation type="submission" date="2016-10" db="EMBL/GenBank/DDBJ databases">
        <authorList>
            <person name="Benchimol M."/>
            <person name="Almeida L.G."/>
            <person name="Vasconcelos A.T."/>
            <person name="Perreira-Neves A."/>
            <person name="Rosa I.A."/>
            <person name="Tasca T."/>
            <person name="Bogo M.R."/>
            <person name="de Souza W."/>
        </authorList>
    </citation>
    <scope>NUCLEOTIDE SEQUENCE [LARGE SCALE GENOMIC DNA]</scope>
    <source>
        <strain evidence="1">K</strain>
    </source>
</reference>
<dbReference type="Proteomes" id="UP000179807">
    <property type="component" value="Unassembled WGS sequence"/>
</dbReference>
<organism evidence="1 2">
    <name type="scientific">Tritrichomonas foetus</name>
    <dbReference type="NCBI Taxonomy" id="1144522"/>
    <lineage>
        <taxon>Eukaryota</taxon>
        <taxon>Metamonada</taxon>
        <taxon>Parabasalia</taxon>
        <taxon>Tritrichomonadida</taxon>
        <taxon>Tritrichomonadidae</taxon>
        <taxon>Tritrichomonas</taxon>
    </lineage>
</organism>